<keyword evidence="3" id="KW-1185">Reference proteome</keyword>
<dbReference type="PaxDb" id="2903-EOD29809"/>
<keyword evidence="1" id="KW-0472">Membrane</keyword>
<dbReference type="AlphaFoldDB" id="A0A0D3K224"/>
<dbReference type="GeneID" id="17275084"/>
<proteinExistence type="predicted"/>
<dbReference type="HOGENOM" id="CLU_846211_0_0_1"/>
<evidence type="ECO:0000313" key="2">
    <source>
        <dbReference type="EnsemblProtists" id="EOD29809"/>
    </source>
</evidence>
<reference evidence="2" key="2">
    <citation type="submission" date="2024-10" db="UniProtKB">
        <authorList>
            <consortium name="EnsemblProtists"/>
        </authorList>
    </citation>
    <scope>IDENTIFICATION</scope>
</reference>
<reference evidence="3" key="1">
    <citation type="journal article" date="2013" name="Nature">
        <title>Pan genome of the phytoplankton Emiliania underpins its global distribution.</title>
        <authorList>
            <person name="Read B.A."/>
            <person name="Kegel J."/>
            <person name="Klute M.J."/>
            <person name="Kuo A."/>
            <person name="Lefebvre S.C."/>
            <person name="Maumus F."/>
            <person name="Mayer C."/>
            <person name="Miller J."/>
            <person name="Monier A."/>
            <person name="Salamov A."/>
            <person name="Young J."/>
            <person name="Aguilar M."/>
            <person name="Claverie J.M."/>
            <person name="Frickenhaus S."/>
            <person name="Gonzalez K."/>
            <person name="Herman E.K."/>
            <person name="Lin Y.C."/>
            <person name="Napier J."/>
            <person name="Ogata H."/>
            <person name="Sarno A.F."/>
            <person name="Shmutz J."/>
            <person name="Schroeder D."/>
            <person name="de Vargas C."/>
            <person name="Verret F."/>
            <person name="von Dassow P."/>
            <person name="Valentin K."/>
            <person name="Van de Peer Y."/>
            <person name="Wheeler G."/>
            <person name="Dacks J.B."/>
            <person name="Delwiche C.F."/>
            <person name="Dyhrman S.T."/>
            <person name="Glockner G."/>
            <person name="John U."/>
            <person name="Richards T."/>
            <person name="Worden A.Z."/>
            <person name="Zhang X."/>
            <person name="Grigoriev I.V."/>
            <person name="Allen A.E."/>
            <person name="Bidle K."/>
            <person name="Borodovsky M."/>
            <person name="Bowler C."/>
            <person name="Brownlee C."/>
            <person name="Cock J.M."/>
            <person name="Elias M."/>
            <person name="Gladyshev V.N."/>
            <person name="Groth M."/>
            <person name="Guda C."/>
            <person name="Hadaegh A."/>
            <person name="Iglesias-Rodriguez M.D."/>
            <person name="Jenkins J."/>
            <person name="Jones B.M."/>
            <person name="Lawson T."/>
            <person name="Leese F."/>
            <person name="Lindquist E."/>
            <person name="Lobanov A."/>
            <person name="Lomsadze A."/>
            <person name="Malik S.B."/>
            <person name="Marsh M.E."/>
            <person name="Mackinder L."/>
            <person name="Mock T."/>
            <person name="Mueller-Roeber B."/>
            <person name="Pagarete A."/>
            <person name="Parker M."/>
            <person name="Probert I."/>
            <person name="Quesneville H."/>
            <person name="Raines C."/>
            <person name="Rensing S.A."/>
            <person name="Riano-Pachon D.M."/>
            <person name="Richier S."/>
            <person name="Rokitta S."/>
            <person name="Shiraiwa Y."/>
            <person name="Soanes D.M."/>
            <person name="van der Giezen M."/>
            <person name="Wahlund T.M."/>
            <person name="Williams B."/>
            <person name="Wilson W."/>
            <person name="Wolfe G."/>
            <person name="Wurch L.L."/>
        </authorList>
    </citation>
    <scope>NUCLEOTIDE SEQUENCE</scope>
</reference>
<protein>
    <submittedName>
        <fullName evidence="2">Uncharacterized protein</fullName>
    </submittedName>
</protein>
<evidence type="ECO:0000256" key="1">
    <source>
        <dbReference type="SAM" id="Phobius"/>
    </source>
</evidence>
<keyword evidence="1" id="KW-0812">Transmembrane</keyword>
<dbReference type="KEGG" id="ehx:EMIHUDRAFT_460699"/>
<dbReference type="RefSeq" id="XP_005782238.1">
    <property type="nucleotide sequence ID" value="XM_005782181.2"/>
</dbReference>
<feature type="transmembrane region" description="Helical" evidence="1">
    <location>
        <begin position="64"/>
        <end position="87"/>
    </location>
</feature>
<dbReference type="Proteomes" id="UP000013827">
    <property type="component" value="Unassembled WGS sequence"/>
</dbReference>
<accession>A0A0D3K224</accession>
<name>A0A0D3K224_EMIH1</name>
<keyword evidence="1" id="KW-1133">Transmembrane helix</keyword>
<dbReference type="EnsemblProtists" id="EOD29809">
    <property type="protein sequence ID" value="EOD29809"/>
    <property type="gene ID" value="EMIHUDRAFT_460699"/>
</dbReference>
<sequence>MSERTSIPDEKTLERLRSDYGQAKPRVAPLVALRPEEPHSEPGCVTKAHRYFCGSVKATSYTMLALLSFAALFWIPMIWYVIIPAVLDMLVGATSINIHNATMSAPTETSMRVSAVVEINNAGAPPIPRRRPFPCLTSGPVLGPFGCDVDAFNATVHGPPEEGAPSGRTIGWMVVPPFTLKGNGPGVINPSTVMHMAKRMLNGDAVPWRMTGESTVWSMGIPFPLSIDKETTFPPIQLTNYATSNLEMSHGNTTTNQLVIDADVSFYSASPMRLEGFGLLKAELYYDVSGNNPDLSPAERLKLAGPPLRAGHVKMGECHMYDYTVVQGM</sequence>
<evidence type="ECO:0000313" key="3">
    <source>
        <dbReference type="Proteomes" id="UP000013827"/>
    </source>
</evidence>
<organism evidence="2 3">
    <name type="scientific">Emiliania huxleyi (strain CCMP1516)</name>
    <dbReference type="NCBI Taxonomy" id="280463"/>
    <lineage>
        <taxon>Eukaryota</taxon>
        <taxon>Haptista</taxon>
        <taxon>Haptophyta</taxon>
        <taxon>Prymnesiophyceae</taxon>
        <taxon>Isochrysidales</taxon>
        <taxon>Noelaerhabdaceae</taxon>
        <taxon>Emiliania</taxon>
    </lineage>
</organism>